<accession>A0ABQ4T9Y9</accession>
<keyword evidence="4" id="KW-0704">Schiff base</keyword>
<dbReference type="InterPro" id="IPR007565">
    <property type="entry name" value="4HFCP_synth"/>
</dbReference>
<evidence type="ECO:0000256" key="1">
    <source>
        <dbReference type="ARBA" id="ARBA00003810"/>
    </source>
</evidence>
<comment type="catalytic activity">
    <reaction evidence="6">
        <text>2 D-glyceraldehyde 3-phosphate = 4-(hydroxymethyl)-2-furancarboxaldehyde phosphate + phosphate + 2 H2O</text>
        <dbReference type="Rhea" id="RHEA:43536"/>
        <dbReference type="ChEBI" id="CHEBI:15377"/>
        <dbReference type="ChEBI" id="CHEBI:43474"/>
        <dbReference type="ChEBI" id="CHEBI:59776"/>
        <dbReference type="ChEBI" id="CHEBI:83407"/>
        <dbReference type="EC" id="4.2.3.153"/>
    </reaction>
</comment>
<dbReference type="PIRSF" id="PIRSF015957">
    <property type="entry name" value="UCP015957"/>
    <property type="match status" value="1"/>
</dbReference>
<evidence type="ECO:0000256" key="2">
    <source>
        <dbReference type="ARBA" id="ARBA00012553"/>
    </source>
</evidence>
<evidence type="ECO:0000313" key="7">
    <source>
        <dbReference type="EMBL" id="GJE27309.1"/>
    </source>
</evidence>
<sequence>MPQRSHPIASPLPAPVRLLVSVRDGAEARLAAAAGADLVDAKDPERGALGGLTPQAVRAIRVGLAPGIVTSAVAGDEGGQERGQACGQACGEDPVAAVAAMAETGVDWVKVAVGAAEGRPLAAMAAAAPGRLIGVLFAEEGLAEAGAAPAWVARLAAAGFAGAMIDTRGKAGRRLGDLLSPAVLTEFVASCRAHRLMSGLAGSLAVADIPALAALRPDYLGFRGGLCREGDRRQGLDAGRVAEAVAALRALARDAAA</sequence>
<dbReference type="EMBL" id="BPQV01000005">
    <property type="protein sequence ID" value="GJE27309.1"/>
    <property type="molecule type" value="Genomic_DNA"/>
</dbReference>
<reference evidence="7" key="1">
    <citation type="journal article" date="2021" name="Front. Microbiol.">
        <title>Comprehensive Comparative Genomics and Phenotyping of Methylobacterium Species.</title>
        <authorList>
            <person name="Alessa O."/>
            <person name="Ogura Y."/>
            <person name="Fujitani Y."/>
            <person name="Takami H."/>
            <person name="Hayashi T."/>
            <person name="Sahin N."/>
            <person name="Tani A."/>
        </authorList>
    </citation>
    <scope>NUCLEOTIDE SEQUENCE</scope>
    <source>
        <strain evidence="7">NBRC 15689</strain>
    </source>
</reference>
<dbReference type="Pfam" id="PF04476">
    <property type="entry name" value="4HFCP_synth"/>
    <property type="match status" value="1"/>
</dbReference>
<keyword evidence="3" id="KW-0456">Lyase</keyword>
<dbReference type="Proteomes" id="UP001055156">
    <property type="component" value="Unassembled WGS sequence"/>
</dbReference>
<evidence type="ECO:0000256" key="4">
    <source>
        <dbReference type="ARBA" id="ARBA00023270"/>
    </source>
</evidence>
<dbReference type="RefSeq" id="WP_238311152.1">
    <property type="nucleotide sequence ID" value="NZ_BPQV01000005.1"/>
</dbReference>
<dbReference type="EC" id="4.2.3.153" evidence="2"/>
<name>A0ABQ4T9Y9_METOR</name>
<proteinExistence type="predicted"/>
<protein>
    <recommendedName>
        <fullName evidence="2">(5-formylfuran-3-yl)methyl phosphate synthase</fullName>
        <ecNumber evidence="2">4.2.3.153</ecNumber>
    </recommendedName>
    <alternativeName>
        <fullName evidence="5">4-(hydroxymethyl)-2-furancarboxaldehyde-phosphate synthase</fullName>
    </alternativeName>
</protein>
<gene>
    <name evidence="7" type="ORF">LKMONMHP_2167</name>
</gene>
<evidence type="ECO:0000256" key="6">
    <source>
        <dbReference type="ARBA" id="ARBA00047628"/>
    </source>
</evidence>
<evidence type="ECO:0000313" key="8">
    <source>
        <dbReference type="Proteomes" id="UP001055156"/>
    </source>
</evidence>
<organism evidence="7 8">
    <name type="scientific">Methylobacterium organophilum</name>
    <dbReference type="NCBI Taxonomy" id="410"/>
    <lineage>
        <taxon>Bacteria</taxon>
        <taxon>Pseudomonadati</taxon>
        <taxon>Pseudomonadota</taxon>
        <taxon>Alphaproteobacteria</taxon>
        <taxon>Hyphomicrobiales</taxon>
        <taxon>Methylobacteriaceae</taxon>
        <taxon>Methylobacterium</taxon>
    </lineage>
</organism>
<evidence type="ECO:0000256" key="5">
    <source>
        <dbReference type="ARBA" id="ARBA00032523"/>
    </source>
</evidence>
<keyword evidence="8" id="KW-1185">Reference proteome</keyword>
<comment type="caution">
    <text evidence="7">The sequence shown here is derived from an EMBL/GenBank/DDBJ whole genome shotgun (WGS) entry which is preliminary data.</text>
</comment>
<comment type="function">
    <text evidence="1">Catalyzes the formation of 4-(hydroxymethyl)-2-furancarboxaldehyde phosphate (4-HFC-P) from two molecules of glyceraldehyde-3-P (GA-3-P).</text>
</comment>
<evidence type="ECO:0000256" key="3">
    <source>
        <dbReference type="ARBA" id="ARBA00023239"/>
    </source>
</evidence>
<reference evidence="7" key="2">
    <citation type="submission" date="2021-08" db="EMBL/GenBank/DDBJ databases">
        <authorList>
            <person name="Tani A."/>
            <person name="Ola A."/>
            <person name="Ogura Y."/>
            <person name="Katsura K."/>
            <person name="Hayashi T."/>
        </authorList>
    </citation>
    <scope>NUCLEOTIDE SEQUENCE</scope>
    <source>
        <strain evidence="7">NBRC 15689</strain>
    </source>
</reference>